<comment type="caution">
    <text evidence="2">The sequence shown here is derived from an EMBL/GenBank/DDBJ whole genome shotgun (WGS) entry which is preliminary data.</text>
</comment>
<dbReference type="CDD" id="cd02440">
    <property type="entry name" value="AdoMet_MTases"/>
    <property type="match status" value="1"/>
</dbReference>
<keyword evidence="3" id="KW-1185">Reference proteome</keyword>
<feature type="domain" description="Methyltransferase type 11" evidence="1">
    <location>
        <begin position="51"/>
        <end position="143"/>
    </location>
</feature>
<dbReference type="SUPFAM" id="SSF53335">
    <property type="entry name" value="S-adenosyl-L-methionine-dependent methyltransferases"/>
    <property type="match status" value="1"/>
</dbReference>
<sequence>MKDEIHFQVSNYYDELSSIYDEIFDDSVSRAEDLIISEVLSQLIHEGFHVLDCGCGTGLGKELISAKNVHYHGIDISKKMIEQARAKHPDSTFHISDMADLSHYEDESFDAIISINGSFSHVHDPTPVSNEMYRVLKPGGKLLTMVYSRYSLGRLLHSWRHGVLTKEALYSVRNADNEVLVPASFYDRGRLLKTFSKFKNHEIDCLNIMAELIRLNLSLSISLKIMKLERRLPITIRQLAHALTITCEK</sequence>
<evidence type="ECO:0000259" key="1">
    <source>
        <dbReference type="Pfam" id="PF08241"/>
    </source>
</evidence>
<dbReference type="PANTHER" id="PTHR42912">
    <property type="entry name" value="METHYLTRANSFERASE"/>
    <property type="match status" value="1"/>
</dbReference>
<proteinExistence type="predicted"/>
<gene>
    <name evidence="2" type="ORF">CNQ84_13585</name>
</gene>
<evidence type="ECO:0000313" key="3">
    <source>
        <dbReference type="Proteomes" id="UP000242313"/>
    </source>
</evidence>
<dbReference type="InterPro" id="IPR029063">
    <property type="entry name" value="SAM-dependent_MTases_sf"/>
</dbReference>
<dbReference type="InterPro" id="IPR050508">
    <property type="entry name" value="Methyltransf_Superfamily"/>
</dbReference>
<dbReference type="Pfam" id="PF08241">
    <property type="entry name" value="Methyltransf_11"/>
    <property type="match status" value="1"/>
</dbReference>
<dbReference type="Proteomes" id="UP000242313">
    <property type="component" value="Unassembled WGS sequence"/>
</dbReference>
<name>A0A2A3MFL9_9PSED</name>
<dbReference type="GO" id="GO:0008757">
    <property type="term" value="F:S-adenosylmethionine-dependent methyltransferase activity"/>
    <property type="evidence" value="ECO:0007669"/>
    <property type="project" value="InterPro"/>
</dbReference>
<organism evidence="2 3">
    <name type="scientific">Pseudomonas abyssi</name>
    <dbReference type="NCBI Taxonomy" id="170540"/>
    <lineage>
        <taxon>Bacteria</taxon>
        <taxon>Pseudomonadati</taxon>
        <taxon>Pseudomonadota</taxon>
        <taxon>Gammaproteobacteria</taxon>
        <taxon>Pseudomonadales</taxon>
        <taxon>Pseudomonadaceae</taxon>
        <taxon>Pseudomonas</taxon>
    </lineage>
</organism>
<dbReference type="AlphaFoldDB" id="A0A2A3MFL9"/>
<accession>A0A2A3MFL9</accession>
<dbReference type="Gene3D" id="3.40.50.150">
    <property type="entry name" value="Vaccinia Virus protein VP39"/>
    <property type="match status" value="1"/>
</dbReference>
<evidence type="ECO:0000313" key="2">
    <source>
        <dbReference type="EMBL" id="PBK03609.1"/>
    </source>
</evidence>
<dbReference type="EMBL" id="NTMR01000017">
    <property type="protein sequence ID" value="PBK03609.1"/>
    <property type="molecule type" value="Genomic_DNA"/>
</dbReference>
<dbReference type="InterPro" id="IPR013216">
    <property type="entry name" value="Methyltransf_11"/>
</dbReference>
<dbReference type="RefSeq" id="WP_096005395.1">
    <property type="nucleotide sequence ID" value="NZ_NTMR01000017.1"/>
</dbReference>
<protein>
    <recommendedName>
        <fullName evidence="1">Methyltransferase type 11 domain-containing protein</fullName>
    </recommendedName>
</protein>
<reference evidence="2 3" key="1">
    <citation type="submission" date="2017-09" db="EMBL/GenBank/DDBJ databases">
        <title>Pseudomonas abyssi sp. nov. isolated from Abyssopelagic Water.</title>
        <authorList>
            <person name="Wei Y."/>
        </authorList>
    </citation>
    <scope>NUCLEOTIDE SEQUENCE [LARGE SCALE GENOMIC DNA]</scope>
    <source>
        <strain evidence="2 3">MT5</strain>
    </source>
</reference>